<evidence type="ECO:0000256" key="2">
    <source>
        <dbReference type="ARBA" id="ARBA00022723"/>
    </source>
</evidence>
<dbReference type="GO" id="GO:0016846">
    <property type="term" value="F:carbon-sulfur lyase activity"/>
    <property type="evidence" value="ECO:0007669"/>
    <property type="project" value="InterPro"/>
</dbReference>
<dbReference type="GO" id="GO:0046872">
    <property type="term" value="F:metal ion binding"/>
    <property type="evidence" value="ECO:0007669"/>
    <property type="project" value="UniProtKB-KW"/>
</dbReference>
<dbReference type="Proteomes" id="UP000325372">
    <property type="component" value="Unassembled WGS sequence"/>
</dbReference>
<name>A0A5N0TEU4_9GAMM</name>
<keyword evidence="4" id="KW-0456">Lyase</keyword>
<dbReference type="PANTHER" id="PTHR33337:SF40">
    <property type="entry name" value="CENP-V_GFA DOMAIN-CONTAINING PROTEIN-RELATED"/>
    <property type="match status" value="1"/>
</dbReference>
<reference evidence="6 7" key="1">
    <citation type="submission" date="2019-09" db="EMBL/GenBank/DDBJ databases">
        <title>Wenzhouxiangella sp. Genome sequencing and assembly.</title>
        <authorList>
            <person name="Zhang R."/>
        </authorList>
    </citation>
    <scope>NUCLEOTIDE SEQUENCE [LARGE SCALE GENOMIC DNA]</scope>
    <source>
        <strain evidence="6 7">W260</strain>
    </source>
</reference>
<dbReference type="PROSITE" id="PS51891">
    <property type="entry name" value="CENP_V_GFA"/>
    <property type="match status" value="1"/>
</dbReference>
<dbReference type="InterPro" id="IPR011057">
    <property type="entry name" value="Mss4-like_sf"/>
</dbReference>
<evidence type="ECO:0000256" key="1">
    <source>
        <dbReference type="ARBA" id="ARBA00005495"/>
    </source>
</evidence>
<gene>
    <name evidence="6" type="ORF">F3N42_02885</name>
</gene>
<dbReference type="InterPro" id="IPR006913">
    <property type="entry name" value="CENP-V/GFA"/>
</dbReference>
<protein>
    <submittedName>
        <fullName evidence="6">GFA family protein</fullName>
    </submittedName>
</protein>
<keyword evidence="3" id="KW-0862">Zinc</keyword>
<feature type="domain" description="CENP-V/GFA" evidence="5">
    <location>
        <begin position="3"/>
        <end position="113"/>
    </location>
</feature>
<evidence type="ECO:0000256" key="4">
    <source>
        <dbReference type="ARBA" id="ARBA00023239"/>
    </source>
</evidence>
<evidence type="ECO:0000259" key="5">
    <source>
        <dbReference type="PROSITE" id="PS51891"/>
    </source>
</evidence>
<dbReference type="Pfam" id="PF04828">
    <property type="entry name" value="GFA"/>
    <property type="match status" value="1"/>
</dbReference>
<accession>A0A5N0TEU4</accession>
<dbReference type="Gene3D" id="3.90.1590.10">
    <property type="entry name" value="glutathione-dependent formaldehyde- activating enzyme (gfa)"/>
    <property type="match status" value="1"/>
</dbReference>
<dbReference type="AlphaFoldDB" id="A0A5N0TEU4"/>
<evidence type="ECO:0000313" key="7">
    <source>
        <dbReference type="Proteomes" id="UP000325372"/>
    </source>
</evidence>
<evidence type="ECO:0000313" key="6">
    <source>
        <dbReference type="EMBL" id="KAA9133585.1"/>
    </source>
</evidence>
<keyword evidence="7" id="KW-1185">Reference proteome</keyword>
<proteinExistence type="inferred from homology"/>
<comment type="similarity">
    <text evidence="1">Belongs to the Gfa family.</text>
</comment>
<sequence length="132" mass="14830">MKFEGGCHCGAVHFEVAAPSKWCAHCHCESCRRYHGAGYVTWAGFDVRGFRVTRGEDALRWYESSRDAERGFCGLCGSSMLFRSERSPGEMHIALGSLDGAIDRAPQAHVFFDTHVDWVAIDRELPIHRPND</sequence>
<keyword evidence="2" id="KW-0479">Metal-binding</keyword>
<dbReference type="PANTHER" id="PTHR33337">
    <property type="entry name" value="GFA DOMAIN-CONTAINING PROTEIN"/>
    <property type="match status" value="1"/>
</dbReference>
<dbReference type="SUPFAM" id="SSF51316">
    <property type="entry name" value="Mss4-like"/>
    <property type="match status" value="1"/>
</dbReference>
<comment type="caution">
    <text evidence="6">The sequence shown here is derived from an EMBL/GenBank/DDBJ whole genome shotgun (WGS) entry which is preliminary data.</text>
</comment>
<dbReference type="EMBL" id="VYXP01000002">
    <property type="protein sequence ID" value="KAA9133585.1"/>
    <property type="molecule type" value="Genomic_DNA"/>
</dbReference>
<evidence type="ECO:0000256" key="3">
    <source>
        <dbReference type="ARBA" id="ARBA00022833"/>
    </source>
</evidence>
<organism evidence="6 7">
    <name type="scientific">Marinihelvus fidelis</name>
    <dbReference type="NCBI Taxonomy" id="2613842"/>
    <lineage>
        <taxon>Bacteria</taxon>
        <taxon>Pseudomonadati</taxon>
        <taxon>Pseudomonadota</taxon>
        <taxon>Gammaproteobacteria</taxon>
        <taxon>Chromatiales</taxon>
        <taxon>Wenzhouxiangellaceae</taxon>
        <taxon>Marinihelvus</taxon>
    </lineage>
</organism>